<name>A0A0F9N1A6_9ZZZZ</name>
<organism evidence="2">
    <name type="scientific">marine sediment metagenome</name>
    <dbReference type="NCBI Taxonomy" id="412755"/>
    <lineage>
        <taxon>unclassified sequences</taxon>
        <taxon>metagenomes</taxon>
        <taxon>ecological metagenomes</taxon>
    </lineage>
</organism>
<feature type="compositionally biased region" description="Low complexity" evidence="1">
    <location>
        <begin position="137"/>
        <end position="149"/>
    </location>
</feature>
<evidence type="ECO:0000256" key="1">
    <source>
        <dbReference type="SAM" id="MobiDB-lite"/>
    </source>
</evidence>
<feature type="region of interest" description="Disordered" evidence="1">
    <location>
        <begin position="112"/>
        <end position="198"/>
    </location>
</feature>
<comment type="caution">
    <text evidence="2">The sequence shown here is derived from an EMBL/GenBank/DDBJ whole genome shotgun (WGS) entry which is preliminary data.</text>
</comment>
<proteinExistence type="predicted"/>
<feature type="compositionally biased region" description="Basic and acidic residues" evidence="1">
    <location>
        <begin position="188"/>
        <end position="198"/>
    </location>
</feature>
<reference evidence="2" key="1">
    <citation type="journal article" date="2015" name="Nature">
        <title>Complex archaea that bridge the gap between prokaryotes and eukaryotes.</title>
        <authorList>
            <person name="Spang A."/>
            <person name="Saw J.H."/>
            <person name="Jorgensen S.L."/>
            <person name="Zaremba-Niedzwiedzka K."/>
            <person name="Martijn J."/>
            <person name="Lind A.E."/>
            <person name="van Eijk R."/>
            <person name="Schleper C."/>
            <person name="Guy L."/>
            <person name="Ettema T.J."/>
        </authorList>
    </citation>
    <scope>NUCLEOTIDE SEQUENCE</scope>
</reference>
<gene>
    <name evidence="2" type="ORF">LCGC14_1317590</name>
</gene>
<feature type="compositionally biased region" description="Acidic residues" evidence="1">
    <location>
        <begin position="329"/>
        <end position="340"/>
    </location>
</feature>
<dbReference type="EMBL" id="LAZR01007833">
    <property type="protein sequence ID" value="KKM82630.1"/>
    <property type="molecule type" value="Genomic_DNA"/>
</dbReference>
<accession>A0A0F9N1A6</accession>
<feature type="compositionally biased region" description="Basic and acidic residues" evidence="1">
    <location>
        <begin position="277"/>
        <end position="293"/>
    </location>
</feature>
<protein>
    <submittedName>
        <fullName evidence="2">Uncharacterized protein</fullName>
    </submittedName>
</protein>
<evidence type="ECO:0000313" key="2">
    <source>
        <dbReference type="EMBL" id="KKM82630.1"/>
    </source>
</evidence>
<feature type="compositionally biased region" description="Low complexity" evidence="1">
    <location>
        <begin position="157"/>
        <end position="175"/>
    </location>
</feature>
<dbReference type="AlphaFoldDB" id="A0A0F9N1A6"/>
<sequence length="340" mass="36705">MAQDGKKLDAPEIGAYRYGTMTEAVFAKSKFKHHEVKLIGDWEGEGLGYWYAPWKAAIALARAGLLNQLPGDGKKFDAVTGYRFCIYRVEGEDDAHDWTAIAYDAQQQQIALGPFPDPVEPQEGAQAAPPPPGQPGGPLVAGTPGQPGAPVTPPPQLSGAPSAPAGPPQQEGPASGNPPPTTNQSTAEQRKDDKAKRERQTLAKVDGLYGLALVVAAYQQVRFFNVPVVDLEVGSLQAGAATVMISLEKNGYDFSTDRRPAYLKRLRRLEYQLFPDRCPDPDADAKPAEEEKPKRRSRAKPKEEKPEPEPKPVSTVPAAESLGESLTDGLEDGEDDDLPF</sequence>
<feature type="region of interest" description="Disordered" evidence="1">
    <location>
        <begin position="275"/>
        <end position="340"/>
    </location>
</feature>
<feature type="compositionally biased region" description="Basic and acidic residues" evidence="1">
    <location>
        <begin position="300"/>
        <end position="310"/>
    </location>
</feature>